<dbReference type="Proteomes" id="UP000774570">
    <property type="component" value="Unassembled WGS sequence"/>
</dbReference>
<evidence type="ECO:0000256" key="8">
    <source>
        <dbReference type="ARBA" id="ARBA00048988"/>
    </source>
</evidence>
<keyword evidence="12" id="KW-1185">Reference proteome</keyword>
<keyword evidence="4 9" id="KW-0067">ATP-binding</keyword>
<evidence type="ECO:0000256" key="2">
    <source>
        <dbReference type="ARBA" id="ARBA00022801"/>
    </source>
</evidence>
<name>A0ABS7FYQ4_9ACTN</name>
<organism evidence="11 12">
    <name type="scientific">Actinomadura parmotrematis</name>
    <dbReference type="NCBI Taxonomy" id="2864039"/>
    <lineage>
        <taxon>Bacteria</taxon>
        <taxon>Bacillati</taxon>
        <taxon>Actinomycetota</taxon>
        <taxon>Actinomycetes</taxon>
        <taxon>Streptosporangiales</taxon>
        <taxon>Thermomonosporaceae</taxon>
        <taxon>Actinomadura</taxon>
    </lineage>
</organism>
<dbReference type="PANTHER" id="PTHR11070:SF45">
    <property type="entry name" value="DNA 3'-5' HELICASE"/>
    <property type="match status" value="1"/>
</dbReference>
<keyword evidence="1 9" id="KW-0547">Nucleotide-binding</keyword>
<dbReference type="InterPro" id="IPR027417">
    <property type="entry name" value="P-loop_NTPase"/>
</dbReference>
<sequence>MAQLAIASSFMPQYARLDPRVRRGVEEAFAKFAQATHAGLHLEKIAGARDPNVRTIRIDLDRRGVVLAPERGDVYCLLAVLSHDAAIDYARSRRFTVNQAIGVLEVRDQEALETLEPALREMSRDVEQRLFAHVPDKHLRQLGVDAEIVPLVRLLTSDEHLQALESLLPEPQYIALLALAQGLPVEQAWNEVAACQDERAAPAEIDPGDLVAAMRRSPDKVVFVDGPEELRDVLAHPFATWRVFLHPVQRRMALRPSYSGPAQVTGGAGTGKTVTALHRARHLAASRPGSRVLFTTFTKSLARALQQQIDLLVDDPDVRGRIDVRTVDSLAYAVVGRHRKPEIVSPDVLTVLWDDAAAGTPFSPAFLRREWEQIVLAQHLAGEAEYLACTRQGRGVPLNTAQRSVVWKAVAAVEASLRERGERTFHQLANEAADLLAGPEYDHVVVDEAQDLHTAQWRLLRRIVPDGPDDLFIVGDPHQRIYDSHVSLTSLGIGVRGRSRKLKINYRTTQEILNWAVPILGRDPAQGMDDSADTLDGYRSPMHGRRPAVRACADERAELDELVEQVRRWVDAGVEPGAIGVAARYTWLARKAVKALRDAGVPAGSVGAAAGVQVGSMHTMKGMEFRCVAVIGAMDGTVPLRDVLTPEDEDARAYLQDLQRERCLLFVACTRARDHLYVSYHGAPSTLLPAV</sequence>
<keyword evidence="2 9" id="KW-0378">Hydrolase</keyword>
<protein>
    <recommendedName>
        <fullName evidence="7">DNA 3'-5' helicase</fullName>
        <ecNumber evidence="7">5.6.2.4</ecNumber>
    </recommendedName>
</protein>
<evidence type="ECO:0000256" key="4">
    <source>
        <dbReference type="ARBA" id="ARBA00022840"/>
    </source>
</evidence>
<evidence type="ECO:0000256" key="5">
    <source>
        <dbReference type="ARBA" id="ARBA00023235"/>
    </source>
</evidence>
<dbReference type="Pfam" id="PF00580">
    <property type="entry name" value="UvrD-helicase"/>
    <property type="match status" value="1"/>
</dbReference>
<feature type="domain" description="UvrD-like helicase ATP-binding" evidence="10">
    <location>
        <begin position="245"/>
        <end position="509"/>
    </location>
</feature>
<evidence type="ECO:0000256" key="9">
    <source>
        <dbReference type="PROSITE-ProRule" id="PRU00560"/>
    </source>
</evidence>
<accession>A0ABS7FYQ4</accession>
<comment type="catalytic activity">
    <reaction evidence="6">
        <text>Couples ATP hydrolysis with the unwinding of duplex DNA by translocating in the 3'-5' direction.</text>
        <dbReference type="EC" id="5.6.2.4"/>
    </reaction>
</comment>
<gene>
    <name evidence="11" type="ORF">K1Y72_24530</name>
</gene>
<dbReference type="Gene3D" id="3.40.50.300">
    <property type="entry name" value="P-loop containing nucleotide triphosphate hydrolases"/>
    <property type="match status" value="2"/>
</dbReference>
<dbReference type="EC" id="5.6.2.4" evidence="7"/>
<reference evidence="11 12" key="1">
    <citation type="submission" date="2021-07" db="EMBL/GenBank/DDBJ databases">
        <title>Actinomadura sp. PM05-2 isolated from lichen.</title>
        <authorList>
            <person name="Somphong A."/>
            <person name="Phongsopitanun W."/>
            <person name="Tanasupawat S."/>
            <person name="Peongsungnone V."/>
        </authorList>
    </citation>
    <scope>NUCLEOTIDE SEQUENCE [LARGE SCALE GENOMIC DNA]</scope>
    <source>
        <strain evidence="11 12">PM05-2</strain>
    </source>
</reference>
<keyword evidence="5" id="KW-0413">Isomerase</keyword>
<proteinExistence type="predicted"/>
<dbReference type="SUPFAM" id="SSF52540">
    <property type="entry name" value="P-loop containing nucleoside triphosphate hydrolases"/>
    <property type="match status" value="1"/>
</dbReference>
<keyword evidence="3 9" id="KW-0347">Helicase</keyword>
<comment type="catalytic activity">
    <reaction evidence="8">
        <text>ATP + H2O = ADP + phosphate + H(+)</text>
        <dbReference type="Rhea" id="RHEA:13065"/>
        <dbReference type="ChEBI" id="CHEBI:15377"/>
        <dbReference type="ChEBI" id="CHEBI:15378"/>
        <dbReference type="ChEBI" id="CHEBI:30616"/>
        <dbReference type="ChEBI" id="CHEBI:43474"/>
        <dbReference type="ChEBI" id="CHEBI:456216"/>
        <dbReference type="EC" id="5.6.2.4"/>
    </reaction>
</comment>
<dbReference type="InterPro" id="IPR000212">
    <property type="entry name" value="DNA_helicase_UvrD/REP"/>
</dbReference>
<dbReference type="InterPro" id="IPR014016">
    <property type="entry name" value="UvrD-like_ATP-bd"/>
</dbReference>
<dbReference type="PANTHER" id="PTHR11070">
    <property type="entry name" value="UVRD / RECB / PCRA DNA HELICASE FAMILY MEMBER"/>
    <property type="match status" value="1"/>
</dbReference>
<dbReference type="RefSeq" id="WP_220168814.1">
    <property type="nucleotide sequence ID" value="NZ_JAIBOA010000017.1"/>
</dbReference>
<comment type="caution">
    <text evidence="11">The sequence shown here is derived from an EMBL/GenBank/DDBJ whole genome shotgun (WGS) entry which is preliminary data.</text>
</comment>
<dbReference type="PROSITE" id="PS51198">
    <property type="entry name" value="UVRD_HELICASE_ATP_BIND"/>
    <property type="match status" value="1"/>
</dbReference>
<evidence type="ECO:0000256" key="1">
    <source>
        <dbReference type="ARBA" id="ARBA00022741"/>
    </source>
</evidence>
<dbReference type="InterPro" id="IPR014017">
    <property type="entry name" value="DNA_helicase_UvrD-like_C"/>
</dbReference>
<dbReference type="EMBL" id="JAIBOA010000017">
    <property type="protein sequence ID" value="MBW8485570.1"/>
    <property type="molecule type" value="Genomic_DNA"/>
</dbReference>
<feature type="binding site" evidence="9">
    <location>
        <begin position="266"/>
        <end position="273"/>
    </location>
    <ligand>
        <name>ATP</name>
        <dbReference type="ChEBI" id="CHEBI:30616"/>
    </ligand>
</feature>
<evidence type="ECO:0000256" key="3">
    <source>
        <dbReference type="ARBA" id="ARBA00022806"/>
    </source>
</evidence>
<evidence type="ECO:0000313" key="11">
    <source>
        <dbReference type="EMBL" id="MBW8485570.1"/>
    </source>
</evidence>
<dbReference type="Pfam" id="PF13361">
    <property type="entry name" value="UvrD_C"/>
    <property type="match status" value="1"/>
</dbReference>
<evidence type="ECO:0000256" key="7">
    <source>
        <dbReference type="ARBA" id="ARBA00034808"/>
    </source>
</evidence>
<evidence type="ECO:0000313" key="12">
    <source>
        <dbReference type="Proteomes" id="UP000774570"/>
    </source>
</evidence>
<evidence type="ECO:0000256" key="6">
    <source>
        <dbReference type="ARBA" id="ARBA00034617"/>
    </source>
</evidence>
<evidence type="ECO:0000259" key="10">
    <source>
        <dbReference type="PROSITE" id="PS51198"/>
    </source>
</evidence>